<dbReference type="Pfam" id="PF08532">
    <property type="entry name" value="Glyco_hydro_42M"/>
    <property type="match status" value="1"/>
</dbReference>
<evidence type="ECO:0000313" key="2">
    <source>
        <dbReference type="EMBL" id="QFR03218.1"/>
    </source>
</evidence>
<dbReference type="PANTHER" id="PTHR36447">
    <property type="entry name" value="BETA-GALACTOSIDASE GANA"/>
    <property type="match status" value="1"/>
</dbReference>
<keyword evidence="3" id="KW-1185">Reference proteome</keyword>
<dbReference type="PANTHER" id="PTHR36447:SF1">
    <property type="entry name" value="BETA-GALACTOSIDASE GANA"/>
    <property type="match status" value="1"/>
</dbReference>
<protein>
    <recommendedName>
        <fullName evidence="1">Beta-galactosidase trimerisation domain-containing protein</fullName>
    </recommendedName>
</protein>
<dbReference type="GO" id="GO:0004565">
    <property type="term" value="F:beta-galactosidase activity"/>
    <property type="evidence" value="ECO:0007669"/>
    <property type="project" value="InterPro"/>
</dbReference>
<dbReference type="AlphaFoldDB" id="A0A5P8KK23"/>
<accession>A0A5P8KK23</accession>
<dbReference type="KEGG" id="sphv:F9278_45400"/>
<dbReference type="Gene3D" id="3.40.50.880">
    <property type="match status" value="1"/>
</dbReference>
<dbReference type="GO" id="GO:0005975">
    <property type="term" value="P:carbohydrate metabolic process"/>
    <property type="evidence" value="ECO:0007669"/>
    <property type="project" value="InterPro"/>
</dbReference>
<dbReference type="InterPro" id="IPR029062">
    <property type="entry name" value="Class_I_gatase-like"/>
</dbReference>
<dbReference type="Proteomes" id="UP000327294">
    <property type="component" value="Chromosome"/>
</dbReference>
<dbReference type="InterPro" id="IPR013738">
    <property type="entry name" value="Beta_galactosidase_Trimer"/>
</dbReference>
<dbReference type="SUPFAM" id="SSF52317">
    <property type="entry name" value="Class I glutamine amidotransferase-like"/>
    <property type="match status" value="1"/>
</dbReference>
<gene>
    <name evidence="2" type="ORF">F9278_45400</name>
</gene>
<name>A0A5P8KK23_9ACTN</name>
<dbReference type="InterPro" id="IPR013780">
    <property type="entry name" value="Glyco_hydro_b"/>
</dbReference>
<feature type="domain" description="Beta-galactosidase trimerisation" evidence="1">
    <location>
        <begin position="16"/>
        <end position="113"/>
    </location>
</feature>
<proteinExistence type="predicted"/>
<reference evidence="2 3" key="1">
    <citation type="submission" date="2019-10" db="EMBL/GenBank/DDBJ databases">
        <title>Streptomyces sp. strain GY16 isolated from leaves of Broussonetia papyrifera.</title>
        <authorList>
            <person name="Mo P."/>
        </authorList>
    </citation>
    <scope>NUCLEOTIDE SEQUENCE [LARGE SCALE GENOMIC DNA]</scope>
    <source>
        <strain evidence="2 3">GY16</strain>
    </source>
</reference>
<organism evidence="2 3">
    <name type="scientific">Streptomyces phaeolivaceus</name>
    <dbReference type="NCBI Taxonomy" id="2653200"/>
    <lineage>
        <taxon>Bacteria</taxon>
        <taxon>Bacillati</taxon>
        <taxon>Actinomycetota</taxon>
        <taxon>Actinomycetes</taxon>
        <taxon>Kitasatosporales</taxon>
        <taxon>Streptomycetaceae</taxon>
        <taxon>Streptomyces</taxon>
    </lineage>
</organism>
<evidence type="ECO:0000313" key="3">
    <source>
        <dbReference type="Proteomes" id="UP000327294"/>
    </source>
</evidence>
<dbReference type="Gene3D" id="2.60.40.1180">
    <property type="entry name" value="Golgi alpha-mannosidase II"/>
    <property type="match status" value="1"/>
</dbReference>
<evidence type="ECO:0000259" key="1">
    <source>
        <dbReference type="Pfam" id="PF08532"/>
    </source>
</evidence>
<dbReference type="EMBL" id="CP045096">
    <property type="protein sequence ID" value="QFR03218.1"/>
    <property type="molecule type" value="Genomic_DNA"/>
</dbReference>
<dbReference type="InterPro" id="IPR003476">
    <property type="entry name" value="Glyco_hydro_42"/>
</dbReference>
<sequence>MAPSHGRLPGLSRIRPYPGAFRAAAGVRSDELFPLRPGETVALTGGGTASLWSERLRLEGAEAVAAYTEGPLTGVPAVTRHAYGEGTTWYRATRPDPVTLAALLTRIRTEAGVEPVRTAPDGVKVVRRRSPSADYLFRIDHGGAGGEVTVAADAVELLTGRPTPGAVTPGPGEIAMVREPRPS</sequence>